<dbReference type="PANTHER" id="PTHR33332">
    <property type="entry name" value="REVERSE TRANSCRIPTASE DOMAIN-CONTAINING PROTEIN"/>
    <property type="match status" value="1"/>
</dbReference>
<proteinExistence type="predicted"/>
<dbReference type="EMBL" id="KZ506086">
    <property type="protein sequence ID" value="PKU41701.1"/>
    <property type="molecule type" value="Genomic_DNA"/>
</dbReference>
<dbReference type="Proteomes" id="UP000233556">
    <property type="component" value="Unassembled WGS sequence"/>
</dbReference>
<sequence>MEKILLETMLRHMENKEVTGDSQHGFAILMYLLAFCNGVTALVGRGRVTDIICVDLYKAFDTFPHGFLVSKLGSHGFDGWTTQWVRSWLDAHTQSCCQWLDVQATTGVPQGSVLEQFWCCLTSLLVTWMLGLSAPSASLPMTPSCVVWSTCWREGVPTRGTWTGQGVGNLLKFNHAKCKVLQLGWGNPRHKCRLGREWIESSPDEKDLEMLVDEKLNMSWQCVLTAQKANRILSCMKRSMASRSREVILPLSSALVRPHLEYCVHLWGP</sequence>
<reference evidence="2" key="2">
    <citation type="submission" date="2017-12" db="EMBL/GenBank/DDBJ databases">
        <title>Genome sequence of the Bar-tailed Godwit (Limosa lapponica baueri).</title>
        <authorList>
            <person name="Lima N.C.B."/>
            <person name="Parody-Merino A.M."/>
            <person name="Battley P.F."/>
            <person name="Fidler A.E."/>
            <person name="Prosdocimi F."/>
        </authorList>
    </citation>
    <scope>NUCLEOTIDE SEQUENCE [LARGE SCALE GENOMIC DNA]</scope>
</reference>
<keyword evidence="2" id="KW-1185">Reference proteome</keyword>
<dbReference type="AlphaFoldDB" id="A0A2I0U6R6"/>
<protein>
    <submittedName>
        <fullName evidence="1">Uncharacterized protein</fullName>
    </submittedName>
</protein>
<gene>
    <name evidence="1" type="ORF">llap_7993</name>
</gene>
<dbReference type="OrthoDB" id="416454at2759"/>
<reference evidence="2" key="1">
    <citation type="submission" date="2017-11" db="EMBL/GenBank/DDBJ databases">
        <authorList>
            <person name="Lima N.C."/>
            <person name="Parody-Merino A.M."/>
            <person name="Battley P.F."/>
            <person name="Fidler A.E."/>
            <person name="Prosdocimi F."/>
        </authorList>
    </citation>
    <scope>NUCLEOTIDE SEQUENCE [LARGE SCALE GENOMIC DNA]</scope>
</reference>
<evidence type="ECO:0000313" key="1">
    <source>
        <dbReference type="EMBL" id="PKU41701.1"/>
    </source>
</evidence>
<name>A0A2I0U6R6_LIMLA</name>
<evidence type="ECO:0000313" key="2">
    <source>
        <dbReference type="Proteomes" id="UP000233556"/>
    </source>
</evidence>
<accession>A0A2I0U6R6</accession>
<organism evidence="1 2">
    <name type="scientific">Limosa lapponica baueri</name>
    <dbReference type="NCBI Taxonomy" id="1758121"/>
    <lineage>
        <taxon>Eukaryota</taxon>
        <taxon>Metazoa</taxon>
        <taxon>Chordata</taxon>
        <taxon>Craniata</taxon>
        <taxon>Vertebrata</taxon>
        <taxon>Euteleostomi</taxon>
        <taxon>Archelosauria</taxon>
        <taxon>Archosauria</taxon>
        <taxon>Dinosauria</taxon>
        <taxon>Saurischia</taxon>
        <taxon>Theropoda</taxon>
        <taxon>Coelurosauria</taxon>
        <taxon>Aves</taxon>
        <taxon>Neognathae</taxon>
        <taxon>Neoaves</taxon>
        <taxon>Charadriiformes</taxon>
        <taxon>Scolopacidae</taxon>
        <taxon>Limosa</taxon>
    </lineage>
</organism>